<accession>A0A2H3P6X3</accession>
<comment type="caution">
    <text evidence="1">The sequence shown here is derived from an EMBL/GenBank/DDBJ whole genome shotgun (WGS) entry which is preliminary data.</text>
</comment>
<name>A0A2H3P6X3_9BACT</name>
<dbReference type="Proteomes" id="UP000221024">
    <property type="component" value="Unassembled WGS sequence"/>
</dbReference>
<evidence type="ECO:0000313" key="2">
    <source>
        <dbReference type="Proteomes" id="UP000221024"/>
    </source>
</evidence>
<proteinExistence type="predicted"/>
<sequence length="276" mass="29648">MVGTLAAAPQQTTAQQLWLPPYQPMQFAVEGVQPDIRNIEGLSGGYFITGTVSLTAGTELVAEVPVAYFRTNEMRPGADTKLGNPYVGLALTPDRSPLMIEVGGRIPVAENTSTTVLGQHAEVGRPGAFLPEGGMVTLAGNARVALSRQLSLRLRAGGFYAHSTDAARAPGMPPVDRDLFTQYSTVLWYEGNTFTTELGFTGHANLTGRGGYGEKSQHDLAATIHITGLPVITPGVFAGWKVSSAFRDSESWQRAQNARRDMTSWRFGVTLSTTLY</sequence>
<evidence type="ECO:0000313" key="1">
    <source>
        <dbReference type="EMBL" id="PEN06775.1"/>
    </source>
</evidence>
<dbReference type="AlphaFoldDB" id="A0A2H3P6X3"/>
<organism evidence="1 2">
    <name type="scientific">Longimonas halophila</name>
    <dbReference type="NCBI Taxonomy" id="1469170"/>
    <lineage>
        <taxon>Bacteria</taxon>
        <taxon>Pseudomonadati</taxon>
        <taxon>Rhodothermota</taxon>
        <taxon>Rhodothermia</taxon>
        <taxon>Rhodothermales</taxon>
        <taxon>Salisaetaceae</taxon>
        <taxon>Longimonas</taxon>
    </lineage>
</organism>
<reference evidence="1 2" key="1">
    <citation type="submission" date="2017-10" db="EMBL/GenBank/DDBJ databases">
        <title>Draft genome of Longimonas halophila.</title>
        <authorList>
            <person name="Goh K.M."/>
            <person name="Shamsir M.S."/>
            <person name="Lim S.W."/>
        </authorList>
    </citation>
    <scope>NUCLEOTIDE SEQUENCE [LARGE SCALE GENOMIC DNA]</scope>
    <source>
        <strain evidence="1 2">KCTC 42399</strain>
    </source>
</reference>
<protein>
    <submittedName>
        <fullName evidence="1">Uncharacterized protein</fullName>
    </submittedName>
</protein>
<gene>
    <name evidence="1" type="ORF">CRI93_09055</name>
</gene>
<dbReference type="EMBL" id="PDEP01000007">
    <property type="protein sequence ID" value="PEN06775.1"/>
    <property type="molecule type" value="Genomic_DNA"/>
</dbReference>
<keyword evidence="2" id="KW-1185">Reference proteome</keyword>